<evidence type="ECO:0000313" key="3">
    <source>
        <dbReference type="EMBL" id="CAK7918582.1"/>
    </source>
</evidence>
<protein>
    <recommendedName>
        <fullName evidence="2">HTH CENPB-type domain-containing protein</fullName>
    </recommendedName>
</protein>
<dbReference type="GO" id="GO:0003677">
    <property type="term" value="F:DNA binding"/>
    <property type="evidence" value="ECO:0007669"/>
    <property type="project" value="UniProtKB-KW"/>
</dbReference>
<accession>A0AAV1THC3</accession>
<dbReference type="PROSITE" id="PS51253">
    <property type="entry name" value="HTH_CENPB"/>
    <property type="match status" value="1"/>
</dbReference>
<dbReference type="InterPro" id="IPR006600">
    <property type="entry name" value="HTH_CenpB_DNA-bd_dom"/>
</dbReference>
<evidence type="ECO:0000259" key="2">
    <source>
        <dbReference type="PROSITE" id="PS51253"/>
    </source>
</evidence>
<gene>
    <name evidence="3" type="ORF">PM001_LOCUS5823</name>
</gene>
<dbReference type="InterPro" id="IPR009057">
    <property type="entry name" value="Homeodomain-like_sf"/>
</dbReference>
<proteinExistence type="predicted"/>
<reference evidence="3" key="1">
    <citation type="submission" date="2024-01" db="EMBL/GenBank/DDBJ databases">
        <authorList>
            <person name="Webb A."/>
        </authorList>
    </citation>
    <scope>NUCLEOTIDE SEQUENCE</scope>
    <source>
        <strain evidence="3">Pm1</strain>
    </source>
</reference>
<dbReference type="Proteomes" id="UP001162060">
    <property type="component" value="Unassembled WGS sequence"/>
</dbReference>
<evidence type="ECO:0000256" key="1">
    <source>
        <dbReference type="ARBA" id="ARBA00023125"/>
    </source>
</evidence>
<dbReference type="PANTHER" id="PTHR19303">
    <property type="entry name" value="TRANSPOSON"/>
    <property type="match status" value="1"/>
</dbReference>
<dbReference type="Gene3D" id="1.10.10.60">
    <property type="entry name" value="Homeodomain-like"/>
    <property type="match status" value="1"/>
</dbReference>
<sequence length="153" mass="17712">MDPGRVWSPCCTVHDYGILSEDVPVTINPRAKRQQKGRDAEVEKALFHVVLDTQSKVTLTDFILHQKANQLHEDAGVTTKLSLSWVSRFKARHGIKSHRLHGEATSVERETLHQRLQELRTLLDGYAACYVFNMDKTRLFYRIILRGLWQRCL</sequence>
<organism evidence="3 4">
    <name type="scientific">Peronospora matthiolae</name>
    <dbReference type="NCBI Taxonomy" id="2874970"/>
    <lineage>
        <taxon>Eukaryota</taxon>
        <taxon>Sar</taxon>
        <taxon>Stramenopiles</taxon>
        <taxon>Oomycota</taxon>
        <taxon>Peronosporomycetes</taxon>
        <taxon>Peronosporales</taxon>
        <taxon>Peronosporaceae</taxon>
        <taxon>Peronospora</taxon>
    </lineage>
</organism>
<name>A0AAV1THC3_9STRA</name>
<keyword evidence="1" id="KW-0238">DNA-binding</keyword>
<dbReference type="InterPro" id="IPR050863">
    <property type="entry name" value="CenT-Element_Derived"/>
</dbReference>
<dbReference type="PANTHER" id="PTHR19303:SF73">
    <property type="entry name" value="PROTEIN PDC2"/>
    <property type="match status" value="1"/>
</dbReference>
<feature type="domain" description="HTH CENPB-type" evidence="2">
    <location>
        <begin position="30"/>
        <end position="99"/>
    </location>
</feature>
<evidence type="ECO:0000313" key="4">
    <source>
        <dbReference type="Proteomes" id="UP001162060"/>
    </source>
</evidence>
<dbReference type="GO" id="GO:0005634">
    <property type="term" value="C:nucleus"/>
    <property type="evidence" value="ECO:0007669"/>
    <property type="project" value="TreeGrafter"/>
</dbReference>
<comment type="caution">
    <text evidence="3">The sequence shown here is derived from an EMBL/GenBank/DDBJ whole genome shotgun (WGS) entry which is preliminary data.</text>
</comment>
<dbReference type="AlphaFoldDB" id="A0AAV1THC3"/>
<dbReference type="SMART" id="SM00674">
    <property type="entry name" value="CENPB"/>
    <property type="match status" value="1"/>
</dbReference>
<dbReference type="EMBL" id="CAKLBY020000047">
    <property type="protein sequence ID" value="CAK7918582.1"/>
    <property type="molecule type" value="Genomic_DNA"/>
</dbReference>
<dbReference type="Pfam" id="PF03221">
    <property type="entry name" value="HTH_Tnp_Tc5"/>
    <property type="match status" value="1"/>
</dbReference>
<dbReference type="SUPFAM" id="SSF46689">
    <property type="entry name" value="Homeodomain-like"/>
    <property type="match status" value="1"/>
</dbReference>